<feature type="compositionally biased region" description="Basic and acidic residues" evidence="1">
    <location>
        <begin position="114"/>
        <end position="128"/>
    </location>
</feature>
<reference evidence="2 3" key="1">
    <citation type="submission" date="2016-05" db="EMBL/GenBank/DDBJ databases">
        <title>Microbial solvent formation.</title>
        <authorList>
            <person name="Poehlein A."/>
            <person name="Montoya Solano J.D."/>
            <person name="Flitsch S."/>
            <person name="Krabben P."/>
            <person name="Duerre P."/>
            <person name="Daniel R."/>
        </authorList>
    </citation>
    <scope>NUCLEOTIDE SEQUENCE [LARGE SCALE GENOMIC DNA]</scope>
    <source>
        <strain evidence="2 3">DSM 2619</strain>
    </source>
</reference>
<sequence length="356" mass="40568">MSKNYKKELDKIVMSEDMKKRILHNVLNENTDIKNKSIEIKKHNLLRKNMQIIAACFTVVICLSVVKNNPQLFKYDNDNFKQKEISKDIDDKNKDLQNIEESESYYDNKNSADYNKDSQNDNKLKEQEVINGHTNNDENYKKSDSSKYNENNNENSSKIKQNEKSSEDSIGAPKTMEPPTNIIVESTNPISSDDKSKKTTKDQGELTKNNNENNEEDNLDSSDLVTCGEIIKEYKTLEEAEAAVKLKINYIKELPKGFNIDNISVISNDIIQIEYNNGNDRIIFRAGKDIENISGDYNIYKIKNNCDTNGINIDLEGNKNKIANLATWKKSTVSYSISSISGISEDIIVNMIKSSL</sequence>
<proteinExistence type="predicted"/>
<gene>
    <name evidence="2" type="ORF">CLPUN_28090</name>
</gene>
<feature type="compositionally biased region" description="Basic and acidic residues" evidence="1">
    <location>
        <begin position="135"/>
        <end position="147"/>
    </location>
</feature>
<organism evidence="2 3">
    <name type="scientific">Clostridium puniceum</name>
    <dbReference type="NCBI Taxonomy" id="29367"/>
    <lineage>
        <taxon>Bacteria</taxon>
        <taxon>Bacillati</taxon>
        <taxon>Bacillota</taxon>
        <taxon>Clostridia</taxon>
        <taxon>Eubacteriales</taxon>
        <taxon>Clostridiaceae</taxon>
        <taxon>Clostridium</taxon>
    </lineage>
</organism>
<evidence type="ECO:0000313" key="2">
    <source>
        <dbReference type="EMBL" id="OOM76196.1"/>
    </source>
</evidence>
<feature type="region of interest" description="Disordered" evidence="1">
    <location>
        <begin position="102"/>
        <end position="220"/>
    </location>
</feature>
<dbReference type="AlphaFoldDB" id="A0A1S8TEU5"/>
<dbReference type="EMBL" id="LZZM01000176">
    <property type="protein sequence ID" value="OOM76196.1"/>
    <property type="molecule type" value="Genomic_DNA"/>
</dbReference>
<keyword evidence="3" id="KW-1185">Reference proteome</keyword>
<name>A0A1S8TEU5_9CLOT</name>
<evidence type="ECO:0000256" key="1">
    <source>
        <dbReference type="SAM" id="MobiDB-lite"/>
    </source>
</evidence>
<feature type="compositionally biased region" description="Basic and acidic residues" evidence="1">
    <location>
        <begin position="192"/>
        <end position="205"/>
    </location>
</feature>
<dbReference type="Proteomes" id="UP000190890">
    <property type="component" value="Unassembled WGS sequence"/>
</dbReference>
<dbReference type="STRING" id="29367.CLPUN_28090"/>
<comment type="caution">
    <text evidence="2">The sequence shown here is derived from an EMBL/GenBank/DDBJ whole genome shotgun (WGS) entry which is preliminary data.</text>
</comment>
<accession>A0A1S8TEU5</accession>
<feature type="compositionally biased region" description="Low complexity" evidence="1">
    <location>
        <begin position="148"/>
        <end position="159"/>
    </location>
</feature>
<evidence type="ECO:0008006" key="4">
    <source>
        <dbReference type="Google" id="ProtNLM"/>
    </source>
</evidence>
<protein>
    <recommendedName>
        <fullName evidence="4">DUF4367 domain-containing protein</fullName>
    </recommendedName>
</protein>
<evidence type="ECO:0000313" key="3">
    <source>
        <dbReference type="Proteomes" id="UP000190890"/>
    </source>
</evidence>